<sequence>MKVSSQSDSSGLCISHRCVSSIKANPLLLTNISDILLSILYRSHREKYSFFNFYVGNRFYTPSFEFWSMCLSFFRKLAPCVELFIDRLNGRFLNPDYIFQYMGHKYPFRILDTNILCLLQLYSASVIKQYFMRYALWYGSLKPSFYFFEMIPIGFHPTLQITYSLHVVQTYKRVRFKDLKYRSIIFKSILRSVTRTDTIPAEQPPRTIGAERCGDTGNWDPPRLRIRSVLAPTMQRVSEPERVPTVADTARTFRVYDVRACIRYYCFPLHRCRGKEKKWCSCVVGLRATREELWQQNEMIFRVPLPPTVVVFVCSSPSRGSASV</sequence>
<dbReference type="EMBL" id="VYZN01000040">
    <property type="protein sequence ID" value="KAE9532135.1"/>
    <property type="molecule type" value="Genomic_DNA"/>
</dbReference>
<evidence type="ECO:0000313" key="1">
    <source>
        <dbReference type="EMBL" id="KAE9532135.1"/>
    </source>
</evidence>
<protein>
    <submittedName>
        <fullName evidence="1">Uncharacterized protein</fullName>
    </submittedName>
</protein>
<evidence type="ECO:0000313" key="2">
    <source>
        <dbReference type="Proteomes" id="UP000475862"/>
    </source>
</evidence>
<comment type="caution">
    <text evidence="1">The sequence shown here is derived from an EMBL/GenBank/DDBJ whole genome shotgun (WGS) entry which is preliminary data.</text>
</comment>
<name>A0A6G0TG39_APHGL</name>
<keyword evidence="2" id="KW-1185">Reference proteome</keyword>
<reference evidence="1 2" key="1">
    <citation type="submission" date="2019-08" db="EMBL/GenBank/DDBJ databases">
        <title>The genome of the soybean aphid Biotype 1, its phylome, world population structure and adaptation to the North American continent.</title>
        <authorList>
            <person name="Giordano R."/>
            <person name="Donthu R.K."/>
            <person name="Hernandez A.G."/>
            <person name="Wright C.L."/>
            <person name="Zimin A.V."/>
        </authorList>
    </citation>
    <scope>NUCLEOTIDE SEQUENCE [LARGE SCALE GENOMIC DNA]</scope>
    <source>
        <tissue evidence="1">Whole aphids</tissue>
    </source>
</reference>
<gene>
    <name evidence="1" type="ORF">AGLY_010337</name>
</gene>
<accession>A0A6G0TG39</accession>
<dbReference type="AlphaFoldDB" id="A0A6G0TG39"/>
<dbReference type="Proteomes" id="UP000475862">
    <property type="component" value="Unassembled WGS sequence"/>
</dbReference>
<organism evidence="1 2">
    <name type="scientific">Aphis glycines</name>
    <name type="common">Soybean aphid</name>
    <dbReference type="NCBI Taxonomy" id="307491"/>
    <lineage>
        <taxon>Eukaryota</taxon>
        <taxon>Metazoa</taxon>
        <taxon>Ecdysozoa</taxon>
        <taxon>Arthropoda</taxon>
        <taxon>Hexapoda</taxon>
        <taxon>Insecta</taxon>
        <taxon>Pterygota</taxon>
        <taxon>Neoptera</taxon>
        <taxon>Paraneoptera</taxon>
        <taxon>Hemiptera</taxon>
        <taxon>Sternorrhyncha</taxon>
        <taxon>Aphidomorpha</taxon>
        <taxon>Aphidoidea</taxon>
        <taxon>Aphididae</taxon>
        <taxon>Aphidini</taxon>
        <taxon>Aphis</taxon>
        <taxon>Aphis</taxon>
    </lineage>
</organism>
<proteinExistence type="predicted"/>